<dbReference type="InterPro" id="IPR045851">
    <property type="entry name" value="AMP-bd_C_sf"/>
</dbReference>
<evidence type="ECO:0000256" key="3">
    <source>
        <dbReference type="ARBA" id="ARBA00022741"/>
    </source>
</evidence>
<keyword evidence="2" id="KW-0436">Ligase</keyword>
<dbReference type="SUPFAM" id="SSF56801">
    <property type="entry name" value="Acetyl-CoA synthetase-like"/>
    <property type="match status" value="1"/>
</dbReference>
<name>A0A0B1P7S4_UNCNE</name>
<evidence type="ECO:0000256" key="4">
    <source>
        <dbReference type="ARBA" id="ARBA00022840"/>
    </source>
</evidence>
<dbReference type="GO" id="GO:0005524">
    <property type="term" value="F:ATP binding"/>
    <property type="evidence" value="ECO:0007669"/>
    <property type="project" value="UniProtKB-KW"/>
</dbReference>
<organism evidence="7 8">
    <name type="scientific">Uncinula necator</name>
    <name type="common">Grape powdery mildew</name>
    <dbReference type="NCBI Taxonomy" id="52586"/>
    <lineage>
        <taxon>Eukaryota</taxon>
        <taxon>Fungi</taxon>
        <taxon>Dikarya</taxon>
        <taxon>Ascomycota</taxon>
        <taxon>Pezizomycotina</taxon>
        <taxon>Leotiomycetes</taxon>
        <taxon>Erysiphales</taxon>
        <taxon>Erysiphaceae</taxon>
        <taxon>Erysiphe</taxon>
    </lineage>
</organism>
<dbReference type="GO" id="GO:0006631">
    <property type="term" value="P:fatty acid metabolic process"/>
    <property type="evidence" value="ECO:0007669"/>
    <property type="project" value="TreeGrafter"/>
</dbReference>
<dbReference type="HOGENOM" id="CLU_000022_59_0_1"/>
<evidence type="ECO:0000313" key="7">
    <source>
        <dbReference type="EMBL" id="KHJ32714.1"/>
    </source>
</evidence>
<evidence type="ECO:0000256" key="2">
    <source>
        <dbReference type="ARBA" id="ARBA00022598"/>
    </source>
</evidence>
<keyword evidence="4" id="KW-0067">ATP-binding</keyword>
<sequence length="521" mass="57459">MDSAHINWASTLFNAFPYTDHATAIIVPGEEPTTISYKNMASEILSFQIKLALLGVTVESAVSIAFPNSYEFVISFLASTSQRAIAAPLNPQYKQEEFEFYIGDLNSTLLLVPKGSFDRNTPAVRAARNFNTAIAECYWNGREMILDLKDGGKLNGKGNQKIERARPNDIALILHTSGTTGRPKAVPLTHRNLIKSMKNIRTTYALTSHDRSFLVMPLFHVHGLLAGFLAPLFAGGSVVIPSKFSASKFWTDFISCKANWYTAVPTIHQILLNSSPPNPKPSIRFIRSCSSPLSPTVFHKLEEAFGAPVLEAYAMTEAAHQMTSNPLPPEKRIPGSVGMAQGVDIKIFNENGDKVSIDEEGEICVKGENVTAGYLNNPIANKSAFTKDGFFKTGDQGRLDENGYLYITGRIKELINKGGEKISPIELDNVLLQHSKIDEAVSFAIPDSIYGENIAVAVVAKKNEKVTEEDVKAWIKNRLADFKVPKIVHITDKIVKTATGKIQRRLVAEEFSRQQKIMSKL</sequence>
<comment type="similarity">
    <text evidence="1">Belongs to the ATP-dependent AMP-binding enzyme family.</text>
</comment>
<dbReference type="InterPro" id="IPR020845">
    <property type="entry name" value="AMP-binding_CS"/>
</dbReference>
<proteinExistence type="inferred from homology"/>
<dbReference type="AlphaFoldDB" id="A0A0B1P7S4"/>
<dbReference type="InterPro" id="IPR045310">
    <property type="entry name" value="Pcs60-like"/>
</dbReference>
<evidence type="ECO:0000313" key="8">
    <source>
        <dbReference type="Proteomes" id="UP000030854"/>
    </source>
</evidence>
<dbReference type="Gene3D" id="3.40.50.12780">
    <property type="entry name" value="N-terminal domain of ligase-like"/>
    <property type="match status" value="1"/>
</dbReference>
<dbReference type="InterPro" id="IPR042099">
    <property type="entry name" value="ANL_N_sf"/>
</dbReference>
<dbReference type="STRING" id="52586.A0A0B1P7S4"/>
<feature type="domain" description="AMP-binding enzyme C-terminal" evidence="6">
    <location>
        <begin position="426"/>
        <end position="501"/>
    </location>
</feature>
<dbReference type="InterPro" id="IPR025110">
    <property type="entry name" value="AMP-bd_C"/>
</dbReference>
<dbReference type="CDD" id="cd05926">
    <property type="entry name" value="FACL_fum10p_like"/>
    <property type="match status" value="1"/>
</dbReference>
<dbReference type="Proteomes" id="UP000030854">
    <property type="component" value="Unassembled WGS sequence"/>
</dbReference>
<evidence type="ECO:0000256" key="1">
    <source>
        <dbReference type="ARBA" id="ARBA00006432"/>
    </source>
</evidence>
<gene>
    <name evidence="7" type="ORF">EV44_g4649</name>
</gene>
<dbReference type="InterPro" id="IPR000873">
    <property type="entry name" value="AMP-dep_synth/lig_dom"/>
</dbReference>
<dbReference type="Gene3D" id="3.30.300.30">
    <property type="match status" value="1"/>
</dbReference>
<keyword evidence="8" id="KW-1185">Reference proteome</keyword>
<dbReference type="PANTHER" id="PTHR43201">
    <property type="entry name" value="ACYL-COA SYNTHETASE"/>
    <property type="match status" value="1"/>
</dbReference>
<dbReference type="EMBL" id="JNVN01001862">
    <property type="protein sequence ID" value="KHJ32714.1"/>
    <property type="molecule type" value="Genomic_DNA"/>
</dbReference>
<comment type="caution">
    <text evidence="7">The sequence shown here is derived from an EMBL/GenBank/DDBJ whole genome shotgun (WGS) entry which is preliminary data.</text>
</comment>
<feature type="domain" description="AMP-dependent synthetase/ligase" evidence="5">
    <location>
        <begin position="21"/>
        <end position="375"/>
    </location>
</feature>
<protein>
    <submittedName>
        <fullName evidence="7">Putative peroxisomal-coenzyme a synthetase</fullName>
    </submittedName>
</protein>
<dbReference type="Pfam" id="PF13193">
    <property type="entry name" value="AMP-binding_C"/>
    <property type="match status" value="1"/>
</dbReference>
<dbReference type="GO" id="GO:0031956">
    <property type="term" value="F:medium-chain fatty acid-CoA ligase activity"/>
    <property type="evidence" value="ECO:0007669"/>
    <property type="project" value="TreeGrafter"/>
</dbReference>
<evidence type="ECO:0000259" key="5">
    <source>
        <dbReference type="Pfam" id="PF00501"/>
    </source>
</evidence>
<accession>A0A0B1P7S4</accession>
<dbReference type="PROSITE" id="PS00455">
    <property type="entry name" value="AMP_BINDING"/>
    <property type="match status" value="1"/>
</dbReference>
<dbReference type="PANTHER" id="PTHR43201:SF5">
    <property type="entry name" value="MEDIUM-CHAIN ACYL-COA LIGASE ACSF2, MITOCHONDRIAL"/>
    <property type="match status" value="1"/>
</dbReference>
<evidence type="ECO:0000259" key="6">
    <source>
        <dbReference type="Pfam" id="PF13193"/>
    </source>
</evidence>
<dbReference type="OMA" id="TFRGYYR"/>
<reference evidence="7 8" key="1">
    <citation type="journal article" date="2014" name="BMC Genomics">
        <title>Adaptive genomic structural variation in the grape powdery mildew pathogen, Erysiphe necator.</title>
        <authorList>
            <person name="Jones L."/>
            <person name="Riaz S."/>
            <person name="Morales-Cruz A."/>
            <person name="Amrine K.C."/>
            <person name="McGuire B."/>
            <person name="Gubler W.D."/>
            <person name="Walker M.A."/>
            <person name="Cantu D."/>
        </authorList>
    </citation>
    <scope>NUCLEOTIDE SEQUENCE [LARGE SCALE GENOMIC DNA]</scope>
    <source>
        <strain evidence="8">c</strain>
    </source>
</reference>
<keyword evidence="3" id="KW-0547">Nucleotide-binding</keyword>
<dbReference type="Pfam" id="PF00501">
    <property type="entry name" value="AMP-binding"/>
    <property type="match status" value="1"/>
</dbReference>